<keyword evidence="4 6" id="KW-0238">DNA-binding</keyword>
<comment type="function">
    <text evidence="1 6">Required for the transposition of the insertion element.</text>
</comment>
<dbReference type="PANTHER" id="PTHR33217:SF8">
    <property type="entry name" value="MUTATOR FAMILY TRANSPOSASE"/>
    <property type="match status" value="1"/>
</dbReference>
<evidence type="ECO:0000256" key="1">
    <source>
        <dbReference type="ARBA" id="ARBA00002190"/>
    </source>
</evidence>
<comment type="caution">
    <text evidence="7">The sequence shown here is derived from an EMBL/GenBank/DDBJ whole genome shotgun (WGS) entry which is preliminary data.</text>
</comment>
<dbReference type="EMBL" id="JAAABJ010000448">
    <property type="protein sequence ID" value="NAW50804.1"/>
    <property type="molecule type" value="Genomic_DNA"/>
</dbReference>
<gene>
    <name evidence="7" type="ORF">GNY06_05210</name>
</gene>
<evidence type="ECO:0000256" key="3">
    <source>
        <dbReference type="ARBA" id="ARBA00022578"/>
    </source>
</evidence>
<keyword evidence="6" id="KW-0814">Transposable element</keyword>
<dbReference type="GO" id="GO:0006313">
    <property type="term" value="P:DNA transposition"/>
    <property type="evidence" value="ECO:0007669"/>
    <property type="project" value="UniProtKB-UniRule"/>
</dbReference>
<sequence>MEDIMIACIDGLTGFPVAVEAVFHKTRVQLCVVHQIRSSMRYVPDRDKKAVMEDMKP</sequence>
<dbReference type="Pfam" id="PF00872">
    <property type="entry name" value="Transposase_mut"/>
    <property type="match status" value="1"/>
</dbReference>
<evidence type="ECO:0000256" key="2">
    <source>
        <dbReference type="ARBA" id="ARBA00010961"/>
    </source>
</evidence>
<dbReference type="GO" id="GO:0003677">
    <property type="term" value="F:DNA binding"/>
    <property type="evidence" value="ECO:0007669"/>
    <property type="project" value="UniProtKB-UniRule"/>
</dbReference>
<keyword evidence="8" id="KW-1185">Reference proteome</keyword>
<dbReference type="GO" id="GO:0004803">
    <property type="term" value="F:transposase activity"/>
    <property type="evidence" value="ECO:0007669"/>
    <property type="project" value="UniProtKB-UniRule"/>
</dbReference>
<evidence type="ECO:0000313" key="8">
    <source>
        <dbReference type="Proteomes" id="UP000553459"/>
    </source>
</evidence>
<feature type="non-terminal residue" evidence="7">
    <location>
        <position position="57"/>
    </location>
</feature>
<evidence type="ECO:0000256" key="5">
    <source>
        <dbReference type="ARBA" id="ARBA00023172"/>
    </source>
</evidence>
<accession>A0A845PSJ9</accession>
<dbReference type="PANTHER" id="PTHR33217">
    <property type="entry name" value="TRANSPOSASE FOR INSERTION SEQUENCE ELEMENT IS1081"/>
    <property type="match status" value="1"/>
</dbReference>
<evidence type="ECO:0000256" key="6">
    <source>
        <dbReference type="RuleBase" id="RU365089"/>
    </source>
</evidence>
<evidence type="ECO:0000256" key="4">
    <source>
        <dbReference type="ARBA" id="ARBA00023125"/>
    </source>
</evidence>
<organism evidence="7 8">
    <name type="scientific">Elizabethkingia argenteiflava</name>
    <dbReference type="NCBI Taxonomy" id="2681556"/>
    <lineage>
        <taxon>Bacteria</taxon>
        <taxon>Pseudomonadati</taxon>
        <taxon>Bacteroidota</taxon>
        <taxon>Flavobacteriia</taxon>
        <taxon>Flavobacteriales</taxon>
        <taxon>Weeksellaceae</taxon>
        <taxon>Elizabethkingia</taxon>
    </lineage>
</organism>
<proteinExistence type="inferred from homology"/>
<keyword evidence="5 6" id="KW-0233">DNA recombination</keyword>
<dbReference type="Proteomes" id="UP000553459">
    <property type="component" value="Unassembled WGS sequence"/>
</dbReference>
<protein>
    <recommendedName>
        <fullName evidence="6">Mutator family transposase</fullName>
    </recommendedName>
</protein>
<evidence type="ECO:0000313" key="7">
    <source>
        <dbReference type="EMBL" id="NAW50804.1"/>
    </source>
</evidence>
<reference evidence="7 8" key="1">
    <citation type="submission" date="2019-11" db="EMBL/GenBank/DDBJ databases">
        <title>Characterization of Elizabethkingia argenteiflava sp. nov., isolated from inner surface of Soybean Pods.</title>
        <authorList>
            <person name="Mo S."/>
        </authorList>
    </citation>
    <scope>NUCLEOTIDE SEQUENCE [LARGE SCALE GENOMIC DNA]</scope>
    <source>
        <strain evidence="7 8">YB22</strain>
    </source>
</reference>
<dbReference type="AlphaFoldDB" id="A0A845PSJ9"/>
<comment type="similarity">
    <text evidence="2 6">Belongs to the transposase mutator family.</text>
</comment>
<name>A0A845PSJ9_9FLAO</name>
<dbReference type="InterPro" id="IPR001207">
    <property type="entry name" value="Transposase_mutator"/>
</dbReference>
<keyword evidence="3 6" id="KW-0815">Transposition</keyword>